<evidence type="ECO:0000313" key="2">
    <source>
        <dbReference type="Proteomes" id="UP000483820"/>
    </source>
</evidence>
<proteinExistence type="predicted"/>
<dbReference type="Proteomes" id="UP000483820">
    <property type="component" value="Chromosome III"/>
</dbReference>
<dbReference type="Gene3D" id="2.60.40.3770">
    <property type="match status" value="1"/>
</dbReference>
<name>A0A6A5H980_CAERE</name>
<dbReference type="RefSeq" id="XP_053588201.1">
    <property type="nucleotide sequence ID" value="XM_053728624.1"/>
</dbReference>
<dbReference type="KEGG" id="crq:GCK72_011692"/>
<organism evidence="1 2">
    <name type="scientific">Caenorhabditis remanei</name>
    <name type="common">Caenorhabditis vulgaris</name>
    <dbReference type="NCBI Taxonomy" id="31234"/>
    <lineage>
        <taxon>Eukaryota</taxon>
        <taxon>Metazoa</taxon>
        <taxon>Ecdysozoa</taxon>
        <taxon>Nematoda</taxon>
        <taxon>Chromadorea</taxon>
        <taxon>Rhabditida</taxon>
        <taxon>Rhabditina</taxon>
        <taxon>Rhabditomorpha</taxon>
        <taxon>Rhabditoidea</taxon>
        <taxon>Rhabditidae</taxon>
        <taxon>Peloderinae</taxon>
        <taxon>Caenorhabditis</taxon>
    </lineage>
</organism>
<accession>A0A6A5H980</accession>
<dbReference type="GeneID" id="78775272"/>
<dbReference type="EMBL" id="WUAV01000003">
    <property type="protein sequence ID" value="KAF1763426.1"/>
    <property type="molecule type" value="Genomic_DNA"/>
</dbReference>
<dbReference type="CTD" id="78775272"/>
<comment type="caution">
    <text evidence="1">The sequence shown here is derived from an EMBL/GenBank/DDBJ whole genome shotgun (WGS) entry which is preliminary data.</text>
</comment>
<sequence>MQKAGIGGHHRINLPAEKRIRHIRLLQGESTLDHCFVNSIGSIGVPKSDGRADKETRHLHGNSTSLHRLFCVSGGCTGKGGVLEDERTSNCGSIEVSVYSAIFDMRRQRINALKFHMTSNEVNWNCTLSCGVEEAEVEISGKLMEQADTVVTCLSRRWNRWSTDGTDWSMAC</sequence>
<protein>
    <submittedName>
        <fullName evidence="1">Uncharacterized protein</fullName>
    </submittedName>
</protein>
<reference evidence="1 2" key="1">
    <citation type="submission" date="2019-12" db="EMBL/GenBank/DDBJ databases">
        <title>Chromosome-level assembly of the Caenorhabditis remanei genome.</title>
        <authorList>
            <person name="Teterina A.A."/>
            <person name="Willis J.H."/>
            <person name="Phillips P.C."/>
        </authorList>
    </citation>
    <scope>NUCLEOTIDE SEQUENCE [LARGE SCALE GENOMIC DNA]</scope>
    <source>
        <strain evidence="1 2">PX506</strain>
        <tissue evidence="1">Whole organism</tissue>
    </source>
</reference>
<dbReference type="AlphaFoldDB" id="A0A6A5H980"/>
<gene>
    <name evidence="1" type="ORF">GCK72_011692</name>
</gene>
<evidence type="ECO:0000313" key="1">
    <source>
        <dbReference type="EMBL" id="KAF1763426.1"/>
    </source>
</evidence>